<evidence type="ECO:0000313" key="4">
    <source>
        <dbReference type="EMBL" id="EXI69382.1"/>
    </source>
</evidence>
<dbReference type="PROSITE" id="PS51318">
    <property type="entry name" value="TAT"/>
    <property type="match status" value="1"/>
</dbReference>
<dbReference type="GO" id="GO:1990281">
    <property type="term" value="C:efflux pump complex"/>
    <property type="evidence" value="ECO:0007669"/>
    <property type="project" value="TreeGrafter"/>
</dbReference>
<dbReference type="InterPro" id="IPR058792">
    <property type="entry name" value="Beta-barrel_RND_2"/>
</dbReference>
<feature type="domain" description="Multidrug resistance protein MdtA-like C-terminal permuted SH3" evidence="3">
    <location>
        <begin position="315"/>
        <end position="365"/>
    </location>
</feature>
<dbReference type="EMBL" id="JFAX01000002">
    <property type="protein sequence ID" value="EXI69382.1"/>
    <property type="molecule type" value="Genomic_DNA"/>
</dbReference>
<proteinExistence type="inferred from homology"/>
<reference evidence="4" key="1">
    <citation type="submission" date="2014-02" db="EMBL/GenBank/DDBJ databases">
        <title>Expanding our view of genomic diversity in Candidatus Accumulibacter clades.</title>
        <authorList>
            <person name="Skennerton C.T."/>
            <person name="Barr J.J."/>
            <person name="Slater F.R."/>
            <person name="Bond P.L."/>
            <person name="Tyson G.W."/>
        </authorList>
    </citation>
    <scope>NUCLEOTIDE SEQUENCE [LARGE SCALE GENOMIC DNA]</scope>
</reference>
<name>A0A011NXK2_9PROT</name>
<dbReference type="InterPro" id="IPR006143">
    <property type="entry name" value="RND_pump_MFP"/>
</dbReference>
<dbReference type="Pfam" id="PF25967">
    <property type="entry name" value="RND-MFP_C"/>
    <property type="match status" value="1"/>
</dbReference>
<dbReference type="SUPFAM" id="SSF111369">
    <property type="entry name" value="HlyD-like secretion proteins"/>
    <property type="match status" value="1"/>
</dbReference>
<dbReference type="Gene3D" id="2.40.30.170">
    <property type="match status" value="1"/>
</dbReference>
<organism evidence="4 5">
    <name type="scientific">Candidatus Accumulibacter adjunctus</name>
    <dbReference type="NCBI Taxonomy" id="1454001"/>
    <lineage>
        <taxon>Bacteria</taxon>
        <taxon>Pseudomonadati</taxon>
        <taxon>Pseudomonadota</taxon>
        <taxon>Betaproteobacteria</taxon>
        <taxon>Candidatus Accumulibacter</taxon>
    </lineage>
</organism>
<dbReference type="STRING" id="1454001.AW08_00593"/>
<dbReference type="NCBIfam" id="TIGR01730">
    <property type="entry name" value="RND_mfp"/>
    <property type="match status" value="1"/>
</dbReference>
<dbReference type="AlphaFoldDB" id="A0A011NXK2"/>
<dbReference type="PANTHER" id="PTHR30469">
    <property type="entry name" value="MULTIDRUG RESISTANCE PROTEIN MDTA"/>
    <property type="match status" value="1"/>
</dbReference>
<dbReference type="PATRIC" id="fig|1454001.3.peg.570"/>
<dbReference type="Pfam" id="PF25954">
    <property type="entry name" value="Beta-barrel_RND_2"/>
    <property type="match status" value="1"/>
</dbReference>
<evidence type="ECO:0000259" key="3">
    <source>
        <dbReference type="Pfam" id="PF25967"/>
    </source>
</evidence>
<dbReference type="Gene3D" id="2.40.50.100">
    <property type="match status" value="1"/>
</dbReference>
<comment type="caution">
    <text evidence="4">The sequence shown here is derived from an EMBL/GenBank/DDBJ whole genome shotgun (WGS) entry which is preliminary data.</text>
</comment>
<dbReference type="InterPro" id="IPR006311">
    <property type="entry name" value="TAT_signal"/>
</dbReference>
<accession>A0A011NXK2</accession>
<keyword evidence="5" id="KW-1185">Reference proteome</keyword>
<sequence>MSAPLLRRLFIVLLLAALLAAGVWWLGRPQAVAVVLREIDRGVVESTISNTRAGTVEACQRTRLSTISGGRIEVLAVKEGDRVRQGQLLMKLWNDDQQAQSAWHLSQVATARQRVDEACVVAANAEREATRQAALRARGFVSGASEEKARSEALARQAGCQAARADLKQAEARVRLSRVEQGRTVLYAPFAGTIAKIVGEVGEYSTPSPPGVPTPPAIDLIDDSCLYIKAPMDEVDAPKISAGQPVRISLDALPGRSFPGTVRRVAPYVAAVEKQARTVDIEATFDDPAAAGRLLVGYSADVEVILAVRDAVLRVPTSALLEGNRVLVAQADGRLAERRIGTGLANWEYTEVSEGLQAGERVVTSLERAGVKAGVPYLAERAAAAGGK</sequence>
<evidence type="ECO:0000256" key="1">
    <source>
        <dbReference type="ARBA" id="ARBA00009477"/>
    </source>
</evidence>
<dbReference type="PANTHER" id="PTHR30469:SF15">
    <property type="entry name" value="HLYD FAMILY OF SECRETION PROTEINS"/>
    <property type="match status" value="1"/>
</dbReference>
<dbReference type="Gene3D" id="2.40.420.20">
    <property type="match status" value="1"/>
</dbReference>
<evidence type="ECO:0000259" key="2">
    <source>
        <dbReference type="Pfam" id="PF25954"/>
    </source>
</evidence>
<protein>
    <submittedName>
        <fullName evidence="4">Macrolide-specific efflux protein MacA</fullName>
    </submittedName>
</protein>
<evidence type="ECO:0000313" key="5">
    <source>
        <dbReference type="Proteomes" id="UP000020218"/>
    </source>
</evidence>
<feature type="domain" description="CusB-like beta-barrel" evidence="2">
    <location>
        <begin position="228"/>
        <end position="303"/>
    </location>
</feature>
<dbReference type="Proteomes" id="UP000020218">
    <property type="component" value="Unassembled WGS sequence"/>
</dbReference>
<gene>
    <name evidence="4" type="primary">macA_2</name>
    <name evidence="4" type="ORF">AW08_00593</name>
</gene>
<dbReference type="GO" id="GO:0015562">
    <property type="term" value="F:efflux transmembrane transporter activity"/>
    <property type="evidence" value="ECO:0007669"/>
    <property type="project" value="TreeGrafter"/>
</dbReference>
<comment type="similarity">
    <text evidence="1">Belongs to the membrane fusion protein (MFP) (TC 8.A.1) family.</text>
</comment>
<dbReference type="InterPro" id="IPR058627">
    <property type="entry name" value="MdtA-like_C"/>
</dbReference>